<dbReference type="PANTHER" id="PTHR35569:SF1">
    <property type="entry name" value="CYANAMIDE HYDRATASE DDI2-RELATED"/>
    <property type="match status" value="1"/>
</dbReference>
<evidence type="ECO:0000313" key="4">
    <source>
        <dbReference type="Proteomes" id="UP000799324"/>
    </source>
</evidence>
<dbReference type="Proteomes" id="UP000799324">
    <property type="component" value="Unassembled WGS sequence"/>
</dbReference>
<organism evidence="3 4">
    <name type="scientific">Lophiostoma macrostomum CBS 122681</name>
    <dbReference type="NCBI Taxonomy" id="1314788"/>
    <lineage>
        <taxon>Eukaryota</taxon>
        <taxon>Fungi</taxon>
        <taxon>Dikarya</taxon>
        <taxon>Ascomycota</taxon>
        <taxon>Pezizomycotina</taxon>
        <taxon>Dothideomycetes</taxon>
        <taxon>Pleosporomycetidae</taxon>
        <taxon>Pleosporales</taxon>
        <taxon>Lophiostomataceae</taxon>
        <taxon>Lophiostoma</taxon>
    </lineage>
</organism>
<name>A0A6A6SUS5_9PLEO</name>
<dbReference type="InterPro" id="IPR006674">
    <property type="entry name" value="HD_domain"/>
</dbReference>
<proteinExistence type="predicted"/>
<feature type="domain" description="HD" evidence="2">
    <location>
        <begin position="55"/>
        <end position="150"/>
    </location>
</feature>
<dbReference type="OrthoDB" id="2378324at2759"/>
<dbReference type="PANTHER" id="PTHR35569">
    <property type="entry name" value="CYANAMIDE HYDRATASE DDI2-RELATED"/>
    <property type="match status" value="1"/>
</dbReference>
<dbReference type="SUPFAM" id="SSF109604">
    <property type="entry name" value="HD-domain/PDEase-like"/>
    <property type="match status" value="1"/>
</dbReference>
<dbReference type="EMBL" id="MU004429">
    <property type="protein sequence ID" value="KAF2651322.1"/>
    <property type="molecule type" value="Genomic_DNA"/>
</dbReference>
<dbReference type="InterPro" id="IPR003607">
    <property type="entry name" value="HD/PDEase_dom"/>
</dbReference>
<feature type="chain" id="PRO_5025623501" description="HD domain-containing protein" evidence="1">
    <location>
        <begin position="17"/>
        <end position="257"/>
    </location>
</feature>
<dbReference type="Gene3D" id="1.10.3210.10">
    <property type="entry name" value="Hypothetical protein af1432"/>
    <property type="match status" value="1"/>
</dbReference>
<sequence>MLLPYFILLPLALSLPAPTPPLQNTTQVIAGITVPSTPLITKALTYARANTDDPTYNHVIRTWLNVMASVSHLPTSITQDLDLEALTIAALLHDMGWSNNSALISRSTRFEVNGADVARAFLLREGGDAWDSHRIQLVWDAIALHSTSDIYPYKQGEVTFTGLGAAEDIMGPNATAQAYGSEKVGVTQEEWERFNAAYPRLGLKTYINGVFTWLCTNKPQTTFNNFVGDWGEESVEGYERERKGKREIDVIEQFAVQ</sequence>
<feature type="signal peptide" evidence="1">
    <location>
        <begin position="1"/>
        <end position="16"/>
    </location>
</feature>
<dbReference type="CDD" id="cd00077">
    <property type="entry name" value="HDc"/>
    <property type="match status" value="1"/>
</dbReference>
<evidence type="ECO:0000313" key="3">
    <source>
        <dbReference type="EMBL" id="KAF2651322.1"/>
    </source>
</evidence>
<accession>A0A6A6SUS5</accession>
<protein>
    <recommendedName>
        <fullName evidence="2">HD domain-containing protein</fullName>
    </recommendedName>
</protein>
<gene>
    <name evidence="3" type="ORF">K491DRAFT_696578</name>
</gene>
<keyword evidence="1" id="KW-0732">Signal</keyword>
<dbReference type="Pfam" id="PF01966">
    <property type="entry name" value="HD"/>
    <property type="match status" value="1"/>
</dbReference>
<reference evidence="3" key="1">
    <citation type="journal article" date="2020" name="Stud. Mycol.">
        <title>101 Dothideomycetes genomes: a test case for predicting lifestyles and emergence of pathogens.</title>
        <authorList>
            <person name="Haridas S."/>
            <person name="Albert R."/>
            <person name="Binder M."/>
            <person name="Bloem J."/>
            <person name="Labutti K."/>
            <person name="Salamov A."/>
            <person name="Andreopoulos B."/>
            <person name="Baker S."/>
            <person name="Barry K."/>
            <person name="Bills G."/>
            <person name="Bluhm B."/>
            <person name="Cannon C."/>
            <person name="Castanera R."/>
            <person name="Culley D."/>
            <person name="Daum C."/>
            <person name="Ezra D."/>
            <person name="Gonzalez J."/>
            <person name="Henrissat B."/>
            <person name="Kuo A."/>
            <person name="Liang C."/>
            <person name="Lipzen A."/>
            <person name="Lutzoni F."/>
            <person name="Magnuson J."/>
            <person name="Mondo S."/>
            <person name="Nolan M."/>
            <person name="Ohm R."/>
            <person name="Pangilinan J."/>
            <person name="Park H.-J."/>
            <person name="Ramirez L."/>
            <person name="Alfaro M."/>
            <person name="Sun H."/>
            <person name="Tritt A."/>
            <person name="Yoshinaga Y."/>
            <person name="Zwiers L.-H."/>
            <person name="Turgeon B."/>
            <person name="Goodwin S."/>
            <person name="Spatafora J."/>
            <person name="Crous P."/>
            <person name="Grigoriev I."/>
        </authorList>
    </citation>
    <scope>NUCLEOTIDE SEQUENCE</scope>
    <source>
        <strain evidence="3">CBS 122681</strain>
    </source>
</reference>
<evidence type="ECO:0000256" key="1">
    <source>
        <dbReference type="SAM" id="SignalP"/>
    </source>
</evidence>
<dbReference type="AlphaFoldDB" id="A0A6A6SUS5"/>
<keyword evidence="4" id="KW-1185">Reference proteome</keyword>
<evidence type="ECO:0000259" key="2">
    <source>
        <dbReference type="Pfam" id="PF01966"/>
    </source>
</evidence>